<dbReference type="GO" id="GO:0015074">
    <property type="term" value="P:DNA integration"/>
    <property type="evidence" value="ECO:0007669"/>
    <property type="project" value="UniProtKB-KW"/>
</dbReference>
<dbReference type="InterPro" id="IPR010998">
    <property type="entry name" value="Integrase_recombinase_N"/>
</dbReference>
<dbReference type="PANTHER" id="PTHR30349">
    <property type="entry name" value="PHAGE INTEGRASE-RELATED"/>
    <property type="match status" value="1"/>
</dbReference>
<evidence type="ECO:0000313" key="8">
    <source>
        <dbReference type="Proteomes" id="UP000625682"/>
    </source>
</evidence>
<dbReference type="InterPro" id="IPR004107">
    <property type="entry name" value="Integrase_SAM-like_N"/>
</dbReference>
<dbReference type="PANTHER" id="PTHR30349:SF91">
    <property type="entry name" value="INTA PROTEIN"/>
    <property type="match status" value="1"/>
</dbReference>
<keyword evidence="3" id="KW-0233">DNA recombination</keyword>
<name>A0A917KX59_9ACTN</name>
<keyword evidence="1" id="KW-0229">DNA integration</keyword>
<dbReference type="InterPro" id="IPR044068">
    <property type="entry name" value="CB"/>
</dbReference>
<dbReference type="Proteomes" id="UP000625682">
    <property type="component" value="Unassembled WGS sequence"/>
</dbReference>
<protein>
    <submittedName>
        <fullName evidence="7">Site-specific integrase</fullName>
    </submittedName>
</protein>
<proteinExistence type="predicted"/>
<sequence>MARRNANGEGTIYQRKDGRWVSSVWVQTTSGEPKRKYLYGKTRAEVSKKLTEVKAKDDQGIPTPDKAWKLSPFLDYWLEEVVKKEDALRTYEEYESISRLYLKPEIGSTTLTSIRVQTVQTLLSRLLEHGKSPRRVQTVKTTLSAALTYAMSKEWIGRNVARLATTPKYKPKKVVPWTVEEAQRFWEVAKEHRLAAAWGLATFYGLRRGEILGLRWQDVNLAAGEIQLVQQLHKVVAGEPITGPLKTDSSERTLPILGVIREGLARMNDERGRRPPSEHDLVFTTSKGTPISPRNFSDHMFKRLCKLAGVRWIKFHHTRHTATSMLELLGVSPKVAQVIMGHSSVLTTQHYYTHVYTDQVTSALQLVEQKLQETKTAQAEGTGRLMDVLDSMGSCQNGCQAGFWNGLVTRFISGGPTGDRTQDTLLKRSARDTLERRVSGVDAHLQDRRRRWLIGVVAVSVAVKATEGDSTALAA</sequence>
<evidence type="ECO:0000256" key="4">
    <source>
        <dbReference type="PROSITE-ProRule" id="PRU01248"/>
    </source>
</evidence>
<dbReference type="CDD" id="cd01189">
    <property type="entry name" value="INT_ICEBs1_C_like"/>
    <property type="match status" value="1"/>
</dbReference>
<keyword evidence="8" id="KW-1185">Reference proteome</keyword>
<dbReference type="GO" id="GO:0003677">
    <property type="term" value="F:DNA binding"/>
    <property type="evidence" value="ECO:0007669"/>
    <property type="project" value="UniProtKB-UniRule"/>
</dbReference>
<dbReference type="InterPro" id="IPR011010">
    <property type="entry name" value="DNA_brk_join_enz"/>
</dbReference>
<dbReference type="Gene3D" id="1.10.150.130">
    <property type="match status" value="1"/>
</dbReference>
<evidence type="ECO:0000256" key="3">
    <source>
        <dbReference type="ARBA" id="ARBA00023172"/>
    </source>
</evidence>
<organism evidence="7 8">
    <name type="scientific">Streptomyces lacrimifluminis</name>
    <dbReference type="NCBI Taxonomy" id="1500077"/>
    <lineage>
        <taxon>Bacteria</taxon>
        <taxon>Bacillati</taxon>
        <taxon>Actinomycetota</taxon>
        <taxon>Actinomycetes</taxon>
        <taxon>Kitasatosporales</taxon>
        <taxon>Streptomycetaceae</taxon>
        <taxon>Streptomyces</taxon>
    </lineage>
</organism>
<gene>
    <name evidence="7" type="ORF">GCM10012282_34050</name>
</gene>
<keyword evidence="2 4" id="KW-0238">DNA-binding</keyword>
<comment type="caution">
    <text evidence="7">The sequence shown here is derived from an EMBL/GenBank/DDBJ whole genome shotgun (WGS) entry which is preliminary data.</text>
</comment>
<evidence type="ECO:0000313" key="7">
    <source>
        <dbReference type="EMBL" id="GGJ34468.1"/>
    </source>
</evidence>
<accession>A0A917KX59</accession>
<dbReference type="Pfam" id="PF00589">
    <property type="entry name" value="Phage_integrase"/>
    <property type="match status" value="1"/>
</dbReference>
<dbReference type="InterPro" id="IPR002104">
    <property type="entry name" value="Integrase_catalytic"/>
</dbReference>
<dbReference type="InterPro" id="IPR050090">
    <property type="entry name" value="Tyrosine_recombinase_XerCD"/>
</dbReference>
<feature type="domain" description="Core-binding (CB)" evidence="6">
    <location>
        <begin position="68"/>
        <end position="151"/>
    </location>
</feature>
<dbReference type="PROSITE" id="PS51900">
    <property type="entry name" value="CB"/>
    <property type="match status" value="1"/>
</dbReference>
<dbReference type="Pfam" id="PF14659">
    <property type="entry name" value="Phage_int_SAM_3"/>
    <property type="match status" value="1"/>
</dbReference>
<dbReference type="EMBL" id="BMMU01000009">
    <property type="protein sequence ID" value="GGJ34468.1"/>
    <property type="molecule type" value="Genomic_DNA"/>
</dbReference>
<evidence type="ECO:0000256" key="1">
    <source>
        <dbReference type="ARBA" id="ARBA00022908"/>
    </source>
</evidence>
<evidence type="ECO:0000259" key="5">
    <source>
        <dbReference type="PROSITE" id="PS51898"/>
    </source>
</evidence>
<reference evidence="7" key="2">
    <citation type="submission" date="2020-09" db="EMBL/GenBank/DDBJ databases">
        <authorList>
            <person name="Sun Q."/>
            <person name="Zhou Y."/>
        </authorList>
    </citation>
    <scope>NUCLEOTIDE SEQUENCE</scope>
    <source>
        <strain evidence="7">CGMCC 4.7272</strain>
    </source>
</reference>
<dbReference type="RefSeq" id="WP_189148183.1">
    <property type="nucleotide sequence ID" value="NZ_BAABER010000020.1"/>
</dbReference>
<dbReference type="AlphaFoldDB" id="A0A917KX59"/>
<dbReference type="SUPFAM" id="SSF56349">
    <property type="entry name" value="DNA breaking-rejoining enzymes"/>
    <property type="match status" value="1"/>
</dbReference>
<dbReference type="Gene3D" id="1.10.443.10">
    <property type="entry name" value="Intergrase catalytic core"/>
    <property type="match status" value="1"/>
</dbReference>
<feature type="domain" description="Tyr recombinase" evidence="5">
    <location>
        <begin position="172"/>
        <end position="365"/>
    </location>
</feature>
<evidence type="ECO:0000259" key="6">
    <source>
        <dbReference type="PROSITE" id="PS51900"/>
    </source>
</evidence>
<dbReference type="InterPro" id="IPR013762">
    <property type="entry name" value="Integrase-like_cat_sf"/>
</dbReference>
<reference evidence="7" key="1">
    <citation type="journal article" date="2014" name="Int. J. Syst. Evol. Microbiol.">
        <title>Complete genome sequence of Corynebacterium casei LMG S-19264T (=DSM 44701T), isolated from a smear-ripened cheese.</title>
        <authorList>
            <consortium name="US DOE Joint Genome Institute (JGI-PGF)"/>
            <person name="Walter F."/>
            <person name="Albersmeier A."/>
            <person name="Kalinowski J."/>
            <person name="Ruckert C."/>
        </authorList>
    </citation>
    <scope>NUCLEOTIDE SEQUENCE</scope>
    <source>
        <strain evidence="7">CGMCC 4.7272</strain>
    </source>
</reference>
<dbReference type="GO" id="GO:0006310">
    <property type="term" value="P:DNA recombination"/>
    <property type="evidence" value="ECO:0007669"/>
    <property type="project" value="UniProtKB-KW"/>
</dbReference>
<evidence type="ECO:0000256" key="2">
    <source>
        <dbReference type="ARBA" id="ARBA00023125"/>
    </source>
</evidence>
<dbReference type="PROSITE" id="PS51898">
    <property type="entry name" value="TYR_RECOMBINASE"/>
    <property type="match status" value="1"/>
</dbReference>